<evidence type="ECO:0000313" key="2">
    <source>
        <dbReference type="Proteomes" id="UP000294902"/>
    </source>
</evidence>
<dbReference type="OrthoDB" id="7823054at2"/>
<organism evidence="1 2">
    <name type="scientific">Natranaerovirga pectinivora</name>
    <dbReference type="NCBI Taxonomy" id="682400"/>
    <lineage>
        <taxon>Bacteria</taxon>
        <taxon>Bacillati</taxon>
        <taxon>Bacillota</taxon>
        <taxon>Clostridia</taxon>
        <taxon>Lachnospirales</taxon>
        <taxon>Natranaerovirgaceae</taxon>
        <taxon>Natranaerovirga</taxon>
    </lineage>
</organism>
<dbReference type="EMBL" id="SMAL01000019">
    <property type="protein sequence ID" value="TCT11619.1"/>
    <property type="molecule type" value="Genomic_DNA"/>
</dbReference>
<name>A0A4R3MGX8_9FIRM</name>
<dbReference type="Proteomes" id="UP000294902">
    <property type="component" value="Unassembled WGS sequence"/>
</dbReference>
<proteinExistence type="predicted"/>
<comment type="caution">
    <text evidence="1">The sequence shown here is derived from an EMBL/GenBank/DDBJ whole genome shotgun (WGS) entry which is preliminary data.</text>
</comment>
<sequence>MINNKNYKLNNKADKEFNYSNLWCVEEYSNFKRVTVAPQKNHVNIMLDLLKEISSPYWILYV</sequence>
<accession>A0A4R3MGX8</accession>
<gene>
    <name evidence="1" type="ORF">EDC18_1197</name>
</gene>
<protein>
    <submittedName>
        <fullName evidence="1">Uncharacterized protein</fullName>
    </submittedName>
</protein>
<dbReference type="AlphaFoldDB" id="A0A4R3MGX8"/>
<keyword evidence="2" id="KW-1185">Reference proteome</keyword>
<dbReference type="RefSeq" id="WP_132254225.1">
    <property type="nucleotide sequence ID" value="NZ_SMAL01000019.1"/>
</dbReference>
<reference evidence="1 2" key="1">
    <citation type="submission" date="2019-03" db="EMBL/GenBank/DDBJ databases">
        <title>Genomic Encyclopedia of Type Strains, Phase IV (KMG-IV): sequencing the most valuable type-strain genomes for metagenomic binning, comparative biology and taxonomic classification.</title>
        <authorList>
            <person name="Goeker M."/>
        </authorList>
    </citation>
    <scope>NUCLEOTIDE SEQUENCE [LARGE SCALE GENOMIC DNA]</scope>
    <source>
        <strain evidence="1 2">DSM 24629</strain>
    </source>
</reference>
<evidence type="ECO:0000313" key="1">
    <source>
        <dbReference type="EMBL" id="TCT11619.1"/>
    </source>
</evidence>